<feature type="transmembrane region" description="Helical" evidence="1">
    <location>
        <begin position="37"/>
        <end position="56"/>
    </location>
</feature>
<evidence type="ECO:0000313" key="2">
    <source>
        <dbReference type="EMBL" id="OGD99357.1"/>
    </source>
</evidence>
<evidence type="ECO:0000256" key="1">
    <source>
        <dbReference type="SAM" id="Phobius"/>
    </source>
</evidence>
<dbReference type="AlphaFoldDB" id="A0A1F5H5K9"/>
<gene>
    <name evidence="2" type="ORF">A2W45_01190</name>
</gene>
<proteinExistence type="predicted"/>
<comment type="caution">
    <text evidence="2">The sequence shown here is derived from an EMBL/GenBank/DDBJ whole genome shotgun (WGS) entry which is preliminary data.</text>
</comment>
<evidence type="ECO:0000313" key="3">
    <source>
        <dbReference type="Proteomes" id="UP000178393"/>
    </source>
</evidence>
<name>A0A1F5H5K9_9BACT</name>
<protein>
    <submittedName>
        <fullName evidence="2">Uncharacterized protein</fullName>
    </submittedName>
</protein>
<organism evidence="2 3">
    <name type="scientific">Candidatus Curtissbacteria bacterium RIFCSPHIGHO2_12_41_11</name>
    <dbReference type="NCBI Taxonomy" id="1797718"/>
    <lineage>
        <taxon>Bacteria</taxon>
        <taxon>Candidatus Curtissiibacteriota</taxon>
    </lineage>
</organism>
<dbReference type="EMBL" id="MFBH01000029">
    <property type="protein sequence ID" value="OGD99357.1"/>
    <property type="molecule type" value="Genomic_DNA"/>
</dbReference>
<feature type="transmembrane region" description="Helical" evidence="1">
    <location>
        <begin position="6"/>
        <end position="25"/>
    </location>
</feature>
<accession>A0A1F5H5K9</accession>
<reference evidence="2 3" key="1">
    <citation type="journal article" date="2016" name="Nat. Commun.">
        <title>Thousands of microbial genomes shed light on interconnected biogeochemical processes in an aquifer system.</title>
        <authorList>
            <person name="Anantharaman K."/>
            <person name="Brown C.T."/>
            <person name="Hug L.A."/>
            <person name="Sharon I."/>
            <person name="Castelle C.J."/>
            <person name="Probst A.J."/>
            <person name="Thomas B.C."/>
            <person name="Singh A."/>
            <person name="Wilkins M.J."/>
            <person name="Karaoz U."/>
            <person name="Brodie E.L."/>
            <person name="Williams K.H."/>
            <person name="Hubbard S.S."/>
            <person name="Banfield J.F."/>
        </authorList>
    </citation>
    <scope>NUCLEOTIDE SEQUENCE [LARGE SCALE GENOMIC DNA]</scope>
</reference>
<keyword evidence="1" id="KW-1133">Transmembrane helix</keyword>
<keyword evidence="1" id="KW-0812">Transmembrane</keyword>
<dbReference type="Proteomes" id="UP000178393">
    <property type="component" value="Unassembled WGS sequence"/>
</dbReference>
<sequence length="91" mass="10164">MDLMISTTAAIIALLISASATYNAYRLRGGKLAWSEVLIAFSMISFTVSLVLNLFLSDPKLFNNVKVTDFFFILGFVFLFAASLRLRFSLK</sequence>
<keyword evidence="1" id="KW-0472">Membrane</keyword>
<feature type="transmembrane region" description="Helical" evidence="1">
    <location>
        <begin position="68"/>
        <end position="88"/>
    </location>
</feature>